<name>A0A937FDT8_9CLOT</name>
<proteinExistence type="predicted"/>
<evidence type="ECO:0000256" key="1">
    <source>
        <dbReference type="SAM" id="MobiDB-lite"/>
    </source>
</evidence>
<evidence type="ECO:0000313" key="2">
    <source>
        <dbReference type="EMBL" id="MBL4930452.1"/>
    </source>
</evidence>
<evidence type="ECO:0000313" key="3">
    <source>
        <dbReference type="Proteomes" id="UP000623681"/>
    </source>
</evidence>
<protein>
    <submittedName>
        <fullName evidence="2">Uncharacterized protein</fullName>
    </submittedName>
</protein>
<reference evidence="2" key="1">
    <citation type="submission" date="2021-01" db="EMBL/GenBank/DDBJ databases">
        <title>Genome public.</title>
        <authorList>
            <person name="Liu C."/>
            <person name="Sun Q."/>
        </authorList>
    </citation>
    <scope>NUCLEOTIDE SEQUENCE</scope>
    <source>
        <strain evidence="2">YIM B02565</strain>
    </source>
</reference>
<sequence length="145" mass="15419">MKIEGYFESIKKANEAAQKLRNAGFKGAFVDINEHRNDAYSQSGLVGSDETPSLSQAVSGGIGNREEGANSPLAAASPMASGMGGFDEIASINCKVVAEVSDKNIEDAKKIITSMEGTTDDPNTKIPKGLDNINEDELILRNLKE</sequence>
<comment type="caution">
    <text evidence="2">The sequence shown here is derived from an EMBL/GenBank/DDBJ whole genome shotgun (WGS) entry which is preliminary data.</text>
</comment>
<organism evidence="2 3">
    <name type="scientific">Clostridium paridis</name>
    <dbReference type="NCBI Taxonomy" id="2803863"/>
    <lineage>
        <taxon>Bacteria</taxon>
        <taxon>Bacillati</taxon>
        <taxon>Bacillota</taxon>
        <taxon>Clostridia</taxon>
        <taxon>Eubacteriales</taxon>
        <taxon>Clostridiaceae</taxon>
        <taxon>Clostridium</taxon>
    </lineage>
</organism>
<dbReference type="RefSeq" id="WP_202765834.1">
    <property type="nucleotide sequence ID" value="NZ_JAESWA010000005.1"/>
</dbReference>
<accession>A0A937FDT8</accession>
<feature type="region of interest" description="Disordered" evidence="1">
    <location>
        <begin position="41"/>
        <end position="76"/>
    </location>
</feature>
<gene>
    <name evidence="2" type="ORF">JK634_01320</name>
</gene>
<dbReference type="AlphaFoldDB" id="A0A937FDT8"/>
<feature type="compositionally biased region" description="Polar residues" evidence="1">
    <location>
        <begin position="41"/>
        <end position="58"/>
    </location>
</feature>
<dbReference type="Proteomes" id="UP000623681">
    <property type="component" value="Unassembled WGS sequence"/>
</dbReference>
<dbReference type="EMBL" id="JAESWA010000005">
    <property type="protein sequence ID" value="MBL4930452.1"/>
    <property type="molecule type" value="Genomic_DNA"/>
</dbReference>
<keyword evidence="3" id="KW-1185">Reference proteome</keyword>